<evidence type="ECO:0000256" key="1">
    <source>
        <dbReference type="SAM" id="MobiDB-lite"/>
    </source>
</evidence>
<dbReference type="CDD" id="cd00063">
    <property type="entry name" value="FN3"/>
    <property type="match status" value="1"/>
</dbReference>
<keyword evidence="4" id="KW-1185">Reference proteome</keyword>
<feature type="region of interest" description="Disordered" evidence="1">
    <location>
        <begin position="240"/>
        <end position="297"/>
    </location>
</feature>
<evidence type="ECO:0000256" key="2">
    <source>
        <dbReference type="SAM" id="SignalP"/>
    </source>
</evidence>
<protein>
    <submittedName>
        <fullName evidence="3">Uncharacterized protein</fullName>
    </submittedName>
</protein>
<feature type="compositionally biased region" description="Polar residues" evidence="1">
    <location>
        <begin position="251"/>
        <end position="264"/>
    </location>
</feature>
<feature type="signal peptide" evidence="2">
    <location>
        <begin position="1"/>
        <end position="27"/>
    </location>
</feature>
<feature type="chain" id="PRO_5045297372" evidence="2">
    <location>
        <begin position="28"/>
        <end position="297"/>
    </location>
</feature>
<dbReference type="InterPro" id="IPR003961">
    <property type="entry name" value="FN3_dom"/>
</dbReference>
<feature type="compositionally biased region" description="Basic and acidic residues" evidence="1">
    <location>
        <begin position="288"/>
        <end position="297"/>
    </location>
</feature>
<dbReference type="Proteomes" id="UP001593833">
    <property type="component" value="Unassembled WGS sequence"/>
</dbReference>
<dbReference type="SUPFAM" id="SSF49363">
    <property type="entry name" value="Purple acid phosphatase, N-terminal domain"/>
    <property type="match status" value="1"/>
</dbReference>
<evidence type="ECO:0000313" key="3">
    <source>
        <dbReference type="EMBL" id="MFC1573010.1"/>
    </source>
</evidence>
<reference evidence="3 4" key="1">
    <citation type="submission" date="2024-09" db="EMBL/GenBank/DDBJ databases">
        <authorList>
            <person name="D'Angelo T."/>
        </authorList>
    </citation>
    <scope>NUCLEOTIDE SEQUENCE [LARGE SCALE GENOMIC DNA]</scope>
    <source>
        <strain evidence="3">SAG AM-320-E07</strain>
    </source>
</reference>
<sequence length="297" mass="31888">MLNGKRNILAIFLVGLAVLTGVPTAYASAGTSNATQPADTLLAADLREYLPGFLKSPAPKLAFLEVSNVSSSSATITWVSRDRYTGSVDYGPTKEFAHHMEEDRAGHVHFLLLRDLPANQKILFRVQSGAAESKILSFRTAPVAAGIPRTVYGSLPTMEAGSVTDRDVLVHLRLLDQDNASLPLSVPITQDDLWLLNLGNLKTEGGQPFAYDDEMTAAIRIEGIGSDGKPQTLHNYTIRLSDAPGGDLSPAGSQGIQTASNTVSPRDRANPRPQAKLSIASQDGMPTPEREFLENLL</sequence>
<gene>
    <name evidence="3" type="ORF">ACFL6M_05365</name>
</gene>
<proteinExistence type="predicted"/>
<comment type="caution">
    <text evidence="3">The sequence shown here is derived from an EMBL/GenBank/DDBJ whole genome shotgun (WGS) entry which is preliminary data.</text>
</comment>
<feature type="non-terminal residue" evidence="3">
    <location>
        <position position="297"/>
    </location>
</feature>
<keyword evidence="2" id="KW-0732">Signal</keyword>
<organism evidence="3 4">
    <name type="scientific">Eiseniibacteriota bacterium</name>
    <dbReference type="NCBI Taxonomy" id="2212470"/>
    <lineage>
        <taxon>Bacteria</taxon>
        <taxon>Candidatus Eiseniibacteriota</taxon>
    </lineage>
</organism>
<accession>A0ABV6YL06</accession>
<name>A0ABV6YL06_UNCEI</name>
<evidence type="ECO:0000313" key="4">
    <source>
        <dbReference type="Proteomes" id="UP001593833"/>
    </source>
</evidence>
<dbReference type="InterPro" id="IPR008963">
    <property type="entry name" value="Purple_acid_Pase-like_N"/>
</dbReference>
<dbReference type="EMBL" id="JBHPKH010000061">
    <property type="protein sequence ID" value="MFC1573010.1"/>
    <property type="molecule type" value="Genomic_DNA"/>
</dbReference>